<dbReference type="EMBL" id="BJYG01000038">
    <property type="protein sequence ID" value="GEN64287.1"/>
    <property type="molecule type" value="Genomic_DNA"/>
</dbReference>
<feature type="transmembrane region" description="Helical" evidence="2">
    <location>
        <begin position="118"/>
        <end position="136"/>
    </location>
</feature>
<keyword evidence="2" id="KW-1133">Transmembrane helix</keyword>
<evidence type="ECO:0000259" key="3">
    <source>
        <dbReference type="Pfam" id="PF05532"/>
    </source>
</evidence>
<keyword evidence="2" id="KW-0812">Transmembrane</keyword>
<keyword evidence="5" id="KW-1185">Reference proteome</keyword>
<proteinExistence type="inferred from homology"/>
<dbReference type="InterPro" id="IPR008462">
    <property type="entry name" value="CsbD"/>
</dbReference>
<gene>
    <name evidence="4" type="ORF">AOE01nite_25110</name>
</gene>
<evidence type="ECO:0000256" key="2">
    <source>
        <dbReference type="SAM" id="Phobius"/>
    </source>
</evidence>
<reference evidence="4 5" key="1">
    <citation type="submission" date="2019-07" db="EMBL/GenBank/DDBJ databases">
        <title>Whole genome shotgun sequence of Acetobacter oeni NBRC 105207.</title>
        <authorList>
            <person name="Hosoyama A."/>
            <person name="Uohara A."/>
            <person name="Ohji S."/>
            <person name="Ichikawa N."/>
        </authorList>
    </citation>
    <scope>NUCLEOTIDE SEQUENCE [LARGE SCALE GENOMIC DNA]</scope>
    <source>
        <strain evidence="4 5">NBRC 105207</strain>
    </source>
</reference>
<organism evidence="4 5">
    <name type="scientific">Acetobacter oeni</name>
    <dbReference type="NCBI Taxonomy" id="304077"/>
    <lineage>
        <taxon>Bacteria</taxon>
        <taxon>Pseudomonadati</taxon>
        <taxon>Pseudomonadota</taxon>
        <taxon>Alphaproteobacteria</taxon>
        <taxon>Acetobacterales</taxon>
        <taxon>Acetobacteraceae</taxon>
        <taxon>Acetobacter</taxon>
    </lineage>
</organism>
<feature type="domain" description="CsbD-like" evidence="3">
    <location>
        <begin position="52"/>
        <end position="102"/>
    </location>
</feature>
<evidence type="ECO:0000313" key="4">
    <source>
        <dbReference type="EMBL" id="GEN64287.1"/>
    </source>
</evidence>
<dbReference type="Pfam" id="PF05532">
    <property type="entry name" value="CsbD"/>
    <property type="match status" value="1"/>
</dbReference>
<keyword evidence="2" id="KW-0472">Membrane</keyword>
<dbReference type="Proteomes" id="UP000321746">
    <property type="component" value="Unassembled WGS sequence"/>
</dbReference>
<evidence type="ECO:0000256" key="1">
    <source>
        <dbReference type="ARBA" id="ARBA00009129"/>
    </source>
</evidence>
<accession>A0A511XMX0</accession>
<comment type="caution">
    <text evidence="4">The sequence shown here is derived from an EMBL/GenBank/DDBJ whole genome shotgun (WGS) entry which is preliminary data.</text>
</comment>
<dbReference type="Gene3D" id="1.10.1470.10">
    <property type="entry name" value="YjbJ"/>
    <property type="match status" value="1"/>
</dbReference>
<dbReference type="AlphaFoldDB" id="A0A511XMX0"/>
<protein>
    <recommendedName>
        <fullName evidence="3">CsbD-like domain-containing protein</fullName>
    </recommendedName>
</protein>
<comment type="similarity">
    <text evidence="1">Belongs to the UPF0337 (CsbD) family.</text>
</comment>
<evidence type="ECO:0000313" key="5">
    <source>
        <dbReference type="Proteomes" id="UP000321746"/>
    </source>
</evidence>
<dbReference type="SUPFAM" id="SSF69047">
    <property type="entry name" value="Hypothetical protein YjbJ"/>
    <property type="match status" value="1"/>
</dbReference>
<dbReference type="InterPro" id="IPR036629">
    <property type="entry name" value="YjbJ_sf"/>
</dbReference>
<name>A0A511XMX0_9PROT</name>
<sequence>MTVLFYLEKLASGGCAVPNDAVESALRELSSGCVTKEKGNPMADDKINPIREKVEGIVDQAKGHVKDAAGGLAGDAGLQADGKVDQLAGMAREEFADLYEEGEGLIEKSVTFVRDKPLLSLGVAWFVGTLFGWIVMPRRNRA</sequence>